<keyword evidence="1" id="KW-1133">Transmembrane helix</keyword>
<feature type="transmembrane region" description="Helical" evidence="1">
    <location>
        <begin position="42"/>
        <end position="62"/>
    </location>
</feature>
<dbReference type="EMBL" id="LN483144">
    <property type="protein sequence ID" value="CDZ96383.1"/>
    <property type="molecule type" value="Genomic_DNA"/>
</dbReference>
<feature type="transmembrane region" description="Helical" evidence="1">
    <location>
        <begin position="12"/>
        <end position="36"/>
    </location>
</feature>
<accession>A0A0F7SFC0</accession>
<organism evidence="2">
    <name type="scientific">Phaffia rhodozyma</name>
    <name type="common">Yeast</name>
    <name type="synonym">Xanthophyllomyces dendrorhous</name>
    <dbReference type="NCBI Taxonomy" id="264483"/>
    <lineage>
        <taxon>Eukaryota</taxon>
        <taxon>Fungi</taxon>
        <taxon>Dikarya</taxon>
        <taxon>Basidiomycota</taxon>
        <taxon>Agaricomycotina</taxon>
        <taxon>Tremellomycetes</taxon>
        <taxon>Cystofilobasidiales</taxon>
        <taxon>Mrakiaceae</taxon>
        <taxon>Phaffia</taxon>
    </lineage>
</organism>
<evidence type="ECO:0008006" key="3">
    <source>
        <dbReference type="Google" id="ProtNLM"/>
    </source>
</evidence>
<feature type="transmembrane region" description="Helical" evidence="1">
    <location>
        <begin position="83"/>
        <end position="109"/>
    </location>
</feature>
<keyword evidence="1" id="KW-0472">Membrane</keyword>
<proteinExistence type="predicted"/>
<protein>
    <recommendedName>
        <fullName evidence="3">MARVEL domain-containing protein</fullName>
    </recommendedName>
</protein>
<reference evidence="2" key="1">
    <citation type="submission" date="2014-08" db="EMBL/GenBank/DDBJ databases">
        <authorList>
            <person name="Sharma Rahul"/>
            <person name="Thines Marco"/>
        </authorList>
    </citation>
    <scope>NUCLEOTIDE SEQUENCE</scope>
</reference>
<evidence type="ECO:0000256" key="1">
    <source>
        <dbReference type="SAM" id="Phobius"/>
    </source>
</evidence>
<dbReference type="EMBL" id="LN483179">
    <property type="protein sequence ID" value="CDZ97466.1"/>
    <property type="molecule type" value="Genomic_DNA"/>
</dbReference>
<name>A0A0F7SFC0_PHARH</name>
<dbReference type="EMBL" id="LN483142">
    <property type="protein sequence ID" value="CED83524.1"/>
    <property type="molecule type" value="Genomic_DNA"/>
</dbReference>
<feature type="transmembrane region" description="Helical" evidence="1">
    <location>
        <begin position="115"/>
        <end position="136"/>
    </location>
</feature>
<sequence>MPSHKAEIRLINIIHAIQFVLTVAVLAIGLVKMFIIKPRTSSSRWLLSVSAKSLITLAYIVLSENVSYFHRWASLKANMILNILEAVFWIAAIVLTTMGLINGGCAAGVGCGTTYAAIAIGSLLAALALPMAYLSIKHFMNRNKNQYQINDDSSSDGSTPMITKNYGHQVVVNPTYANHPSRV</sequence>
<keyword evidence="1" id="KW-0812">Transmembrane</keyword>
<evidence type="ECO:0000313" key="2">
    <source>
        <dbReference type="EMBL" id="CDZ97466.1"/>
    </source>
</evidence>
<dbReference type="AlphaFoldDB" id="A0A0F7SFC0"/>